<protein>
    <submittedName>
        <fullName evidence="2">Uncharacterized protein</fullName>
    </submittedName>
</protein>
<keyword evidence="3" id="KW-1185">Reference proteome</keyword>
<dbReference type="AlphaFoldDB" id="A0A9J5WNG7"/>
<dbReference type="EMBL" id="JACXVP010000011">
    <property type="protein sequence ID" value="KAG5577515.1"/>
    <property type="molecule type" value="Genomic_DNA"/>
</dbReference>
<gene>
    <name evidence="2" type="ORF">H5410_057649</name>
</gene>
<dbReference type="Proteomes" id="UP000824120">
    <property type="component" value="Chromosome 11"/>
</dbReference>
<comment type="caution">
    <text evidence="2">The sequence shown here is derived from an EMBL/GenBank/DDBJ whole genome shotgun (WGS) entry which is preliminary data.</text>
</comment>
<evidence type="ECO:0000256" key="1">
    <source>
        <dbReference type="SAM" id="MobiDB-lite"/>
    </source>
</evidence>
<reference evidence="2 3" key="1">
    <citation type="submission" date="2020-09" db="EMBL/GenBank/DDBJ databases">
        <title>De no assembly of potato wild relative species, Solanum commersonii.</title>
        <authorList>
            <person name="Cho K."/>
        </authorList>
    </citation>
    <scope>NUCLEOTIDE SEQUENCE [LARGE SCALE GENOMIC DNA]</scope>
    <source>
        <strain evidence="2">LZ3.2</strain>
        <tissue evidence="2">Leaf</tissue>
    </source>
</reference>
<name>A0A9J5WNG7_SOLCO</name>
<evidence type="ECO:0000313" key="2">
    <source>
        <dbReference type="EMBL" id="KAG5577515.1"/>
    </source>
</evidence>
<accession>A0A9J5WNG7</accession>
<feature type="region of interest" description="Disordered" evidence="1">
    <location>
        <begin position="1"/>
        <end position="36"/>
    </location>
</feature>
<sequence>MKHVNGKPGTIRRWRKITEGSSSEMQNKKRSSDIASCRSYTTRTADIQETRFPSGGLLLFFR</sequence>
<proteinExistence type="predicted"/>
<feature type="compositionally biased region" description="Basic residues" evidence="1">
    <location>
        <begin position="1"/>
        <end position="15"/>
    </location>
</feature>
<organism evidence="2 3">
    <name type="scientific">Solanum commersonii</name>
    <name type="common">Commerson's wild potato</name>
    <name type="synonym">Commerson's nightshade</name>
    <dbReference type="NCBI Taxonomy" id="4109"/>
    <lineage>
        <taxon>Eukaryota</taxon>
        <taxon>Viridiplantae</taxon>
        <taxon>Streptophyta</taxon>
        <taxon>Embryophyta</taxon>
        <taxon>Tracheophyta</taxon>
        <taxon>Spermatophyta</taxon>
        <taxon>Magnoliopsida</taxon>
        <taxon>eudicotyledons</taxon>
        <taxon>Gunneridae</taxon>
        <taxon>Pentapetalae</taxon>
        <taxon>asterids</taxon>
        <taxon>lamiids</taxon>
        <taxon>Solanales</taxon>
        <taxon>Solanaceae</taxon>
        <taxon>Solanoideae</taxon>
        <taxon>Solaneae</taxon>
        <taxon>Solanum</taxon>
    </lineage>
</organism>
<evidence type="ECO:0000313" key="3">
    <source>
        <dbReference type="Proteomes" id="UP000824120"/>
    </source>
</evidence>